<proteinExistence type="predicted"/>
<evidence type="ECO:0000313" key="1">
    <source>
        <dbReference type="EMBL" id="CAB4179969.1"/>
    </source>
</evidence>
<reference evidence="1" key="1">
    <citation type="submission" date="2020-05" db="EMBL/GenBank/DDBJ databases">
        <authorList>
            <person name="Chiriac C."/>
            <person name="Salcher M."/>
            <person name="Ghai R."/>
            <person name="Kavagutti S V."/>
        </authorList>
    </citation>
    <scope>NUCLEOTIDE SEQUENCE</scope>
</reference>
<accession>A0A6J5Q6P4</accession>
<dbReference type="EMBL" id="LR796994">
    <property type="protein sequence ID" value="CAB4179969.1"/>
    <property type="molecule type" value="Genomic_DNA"/>
</dbReference>
<sequence>MPQTSTNTFRPGTARRGGQLQAANAAVSVPAAGLTTLLDIDVRGIEMLTLRVDPTVQALDQCVVSGKAHPDDASYFTIANAGAAFTSPSGFVVKASGDLTTQAAGSTGWVLLDVRGLSNVKLEASANVAGPATVTATAGGM</sequence>
<gene>
    <name evidence="1" type="ORF">UFOVP1040_8</name>
</gene>
<organism evidence="1">
    <name type="scientific">uncultured Caudovirales phage</name>
    <dbReference type="NCBI Taxonomy" id="2100421"/>
    <lineage>
        <taxon>Viruses</taxon>
        <taxon>Duplodnaviria</taxon>
        <taxon>Heunggongvirae</taxon>
        <taxon>Uroviricota</taxon>
        <taxon>Caudoviricetes</taxon>
        <taxon>Peduoviridae</taxon>
        <taxon>Maltschvirus</taxon>
        <taxon>Maltschvirus maltsch</taxon>
    </lineage>
</organism>
<protein>
    <submittedName>
        <fullName evidence="1">Uncharacterized protein</fullName>
    </submittedName>
</protein>
<name>A0A6J5Q6P4_9CAUD</name>